<dbReference type="AlphaFoldDB" id="A0A7K1UYN2"/>
<evidence type="ECO:0000259" key="1">
    <source>
        <dbReference type="PROSITE" id="PS50943"/>
    </source>
</evidence>
<name>A0A7K1UYN2_9NOCA</name>
<dbReference type="PANTHER" id="PTHR35010:SF2">
    <property type="entry name" value="BLL4672 PROTEIN"/>
    <property type="match status" value="1"/>
</dbReference>
<dbReference type="RefSeq" id="WP_157388597.1">
    <property type="nucleotide sequence ID" value="NZ_WRPP01000003.1"/>
</dbReference>
<dbReference type="PANTHER" id="PTHR35010">
    <property type="entry name" value="BLL4672 PROTEIN-RELATED"/>
    <property type="match status" value="1"/>
</dbReference>
<gene>
    <name evidence="2" type="ORF">GPX89_17360</name>
</gene>
<dbReference type="CDD" id="cd00093">
    <property type="entry name" value="HTH_XRE"/>
    <property type="match status" value="1"/>
</dbReference>
<reference evidence="2 3" key="1">
    <citation type="submission" date="2019-12" db="EMBL/GenBank/DDBJ databases">
        <title>Nocardia sp. nov. ET3-3 isolated from soil.</title>
        <authorList>
            <person name="Kanchanasin P."/>
            <person name="Tanasupawat S."/>
            <person name="Yuki M."/>
            <person name="Kudo T."/>
        </authorList>
    </citation>
    <scope>NUCLEOTIDE SEQUENCE [LARGE SCALE GENOMIC DNA]</scope>
    <source>
        <strain evidence="2 3">ET3-3</strain>
    </source>
</reference>
<dbReference type="InterPro" id="IPR010982">
    <property type="entry name" value="Lambda_DNA-bd_dom_sf"/>
</dbReference>
<dbReference type="GO" id="GO:0003677">
    <property type="term" value="F:DNA binding"/>
    <property type="evidence" value="ECO:0007669"/>
    <property type="project" value="InterPro"/>
</dbReference>
<dbReference type="PROSITE" id="PS50943">
    <property type="entry name" value="HTH_CROC1"/>
    <property type="match status" value="1"/>
</dbReference>
<evidence type="ECO:0000313" key="2">
    <source>
        <dbReference type="EMBL" id="MVU79008.1"/>
    </source>
</evidence>
<protein>
    <submittedName>
        <fullName evidence="2">Helix-turn-helix domain-containing protein</fullName>
    </submittedName>
</protein>
<organism evidence="2 3">
    <name type="scientific">Nocardia terrae</name>
    <dbReference type="NCBI Taxonomy" id="2675851"/>
    <lineage>
        <taxon>Bacteria</taxon>
        <taxon>Bacillati</taxon>
        <taxon>Actinomycetota</taxon>
        <taxon>Actinomycetes</taxon>
        <taxon>Mycobacteriales</taxon>
        <taxon>Nocardiaceae</taxon>
        <taxon>Nocardia</taxon>
    </lineage>
</organism>
<dbReference type="Gene3D" id="3.30.450.180">
    <property type="match status" value="1"/>
</dbReference>
<dbReference type="Pfam" id="PF17765">
    <property type="entry name" value="MLTR_LBD"/>
    <property type="match status" value="1"/>
</dbReference>
<dbReference type="Pfam" id="PF13560">
    <property type="entry name" value="HTH_31"/>
    <property type="match status" value="1"/>
</dbReference>
<dbReference type="InterPro" id="IPR041413">
    <property type="entry name" value="MLTR_LBD"/>
</dbReference>
<dbReference type="Gene3D" id="1.10.260.40">
    <property type="entry name" value="lambda repressor-like DNA-binding domains"/>
    <property type="match status" value="1"/>
</dbReference>
<proteinExistence type="predicted"/>
<evidence type="ECO:0000313" key="3">
    <source>
        <dbReference type="Proteomes" id="UP000466794"/>
    </source>
</evidence>
<dbReference type="SUPFAM" id="SSF47413">
    <property type="entry name" value="lambda repressor-like DNA-binding domains"/>
    <property type="match status" value="1"/>
</dbReference>
<sequence>MQFDDGVDVEIPTMAAFVKRLRLRRKWTQRQLSEHAHIGLGTVQKLEQGDKVSVGDRALTALGDAMCFDEHEHAHLRALAGRPDFSLGEAASAADMVTLLDRLTIPAAWMGGWDFGAANDPFRALFPGMVEAKSMPHWMFGDPRAKLVLPDWHFDALVIAGVLRHYCAVEPGGPTGDIVRELAATSGEFRRMWASGAVYVRRPDVERRVWSPSTGTMRVVRESRIPAASGWLILCLPTDGEN</sequence>
<dbReference type="InterPro" id="IPR001387">
    <property type="entry name" value="Cro/C1-type_HTH"/>
</dbReference>
<accession>A0A7K1UYN2</accession>
<dbReference type="EMBL" id="WRPP01000003">
    <property type="protein sequence ID" value="MVU79008.1"/>
    <property type="molecule type" value="Genomic_DNA"/>
</dbReference>
<feature type="domain" description="HTH cro/C1-type" evidence="1">
    <location>
        <begin position="18"/>
        <end position="49"/>
    </location>
</feature>
<keyword evidence="3" id="KW-1185">Reference proteome</keyword>
<dbReference type="Proteomes" id="UP000466794">
    <property type="component" value="Unassembled WGS sequence"/>
</dbReference>
<comment type="caution">
    <text evidence="2">The sequence shown here is derived from an EMBL/GenBank/DDBJ whole genome shotgun (WGS) entry which is preliminary data.</text>
</comment>